<accession>A0ABU9NL40</accession>
<evidence type="ECO:0000313" key="1">
    <source>
        <dbReference type="EMBL" id="MEM0575388.1"/>
    </source>
</evidence>
<reference evidence="1 2" key="1">
    <citation type="submission" date="2024-03" db="EMBL/GenBank/DDBJ databases">
        <title>Two novel species of the genus Flavobacterium exhibiting potentially degradation of complex polysaccharides.</title>
        <authorList>
            <person name="Lian X."/>
        </authorList>
    </citation>
    <scope>NUCLEOTIDE SEQUENCE [LARGE SCALE GENOMIC DNA]</scope>
    <source>
        <strain evidence="1 2">N6</strain>
    </source>
</reference>
<dbReference type="SUPFAM" id="SSF49899">
    <property type="entry name" value="Concanavalin A-like lectins/glucanases"/>
    <property type="match status" value="1"/>
</dbReference>
<dbReference type="InterPro" id="IPR013320">
    <property type="entry name" value="ConA-like_dom_sf"/>
</dbReference>
<comment type="caution">
    <text evidence="1">The sequence shown here is derived from an EMBL/GenBank/DDBJ whole genome shotgun (WGS) entry which is preliminary data.</text>
</comment>
<evidence type="ECO:0000313" key="2">
    <source>
        <dbReference type="Proteomes" id="UP001468798"/>
    </source>
</evidence>
<proteinExistence type="predicted"/>
<evidence type="ECO:0008006" key="3">
    <source>
        <dbReference type="Google" id="ProtNLM"/>
    </source>
</evidence>
<name>A0ABU9NL40_9FLAO</name>
<dbReference type="Gene3D" id="2.60.120.200">
    <property type="match status" value="1"/>
</dbReference>
<sequence length="282" mass="29955">MSSTINALGYSWITNSQPAPCTVAAPPAPNLPYYNSNLWLPANVETVIVGSVTDALQLTLAQNSGCYWQGTEIWAAAQAVLDLPSGSSLTYGKIVATIAPVGGWAPFIGGCTEEGQDTSTTFGIFTFDPSASAPFNEIDIVEVGYQNQNQAGSWINAQPNGPITSDAQFCVQPWDGTTPGTPSWDNVNRISLDLSLIPTSNEVTFMVDWQSDSLTFNAAYGKYTAATFPTTPPISWTVPSGTAIPAPTATMSLYINLWPYGGPTTGDTVQFVVTHLEVPTIN</sequence>
<dbReference type="Proteomes" id="UP001468798">
    <property type="component" value="Unassembled WGS sequence"/>
</dbReference>
<organism evidence="1 2">
    <name type="scientific">Flavobacterium polysaccharolyticum</name>
    <dbReference type="NCBI Taxonomy" id="3133148"/>
    <lineage>
        <taxon>Bacteria</taxon>
        <taxon>Pseudomonadati</taxon>
        <taxon>Bacteroidota</taxon>
        <taxon>Flavobacteriia</taxon>
        <taxon>Flavobacteriales</taxon>
        <taxon>Flavobacteriaceae</taxon>
        <taxon>Flavobacterium</taxon>
    </lineage>
</organism>
<gene>
    <name evidence="1" type="ORF">WFZ86_02670</name>
</gene>
<dbReference type="RefSeq" id="WP_342690488.1">
    <property type="nucleotide sequence ID" value="NZ_JBCGDP010000002.1"/>
</dbReference>
<keyword evidence="2" id="KW-1185">Reference proteome</keyword>
<protein>
    <recommendedName>
        <fullName evidence="3">GH16 domain-containing protein</fullName>
    </recommendedName>
</protein>
<dbReference type="EMBL" id="JBCGDP010000002">
    <property type="protein sequence ID" value="MEM0575388.1"/>
    <property type="molecule type" value="Genomic_DNA"/>
</dbReference>